<dbReference type="EMBL" id="LZLM01000059">
    <property type="protein sequence ID" value="OBJ86430.1"/>
    <property type="molecule type" value="Genomic_DNA"/>
</dbReference>
<dbReference type="Gene3D" id="3.40.50.1820">
    <property type="entry name" value="alpha/beta hydrolase"/>
    <property type="match status" value="1"/>
</dbReference>
<dbReference type="SUPFAM" id="SSF140459">
    <property type="entry name" value="PE/PPE dimer-like"/>
    <property type="match status" value="1"/>
</dbReference>
<gene>
    <name evidence="3" type="ORF">A5640_10645</name>
</gene>
<evidence type="ECO:0000313" key="4">
    <source>
        <dbReference type="Proteomes" id="UP000093925"/>
    </source>
</evidence>
<accession>A0A1A3KN23</accession>
<evidence type="ECO:0000259" key="2">
    <source>
        <dbReference type="Pfam" id="PF08237"/>
    </source>
</evidence>
<dbReference type="Pfam" id="PF08237">
    <property type="entry name" value="PE-PPE"/>
    <property type="match status" value="1"/>
</dbReference>
<reference evidence="3 4" key="1">
    <citation type="submission" date="2016-06" db="EMBL/GenBank/DDBJ databases">
        <authorList>
            <person name="Kjaerup R.B."/>
            <person name="Dalgaard T.S."/>
            <person name="Juul-Madsen H.R."/>
        </authorList>
    </citation>
    <scope>NUCLEOTIDE SEQUENCE [LARGE SCALE GENOMIC DNA]</scope>
    <source>
        <strain evidence="3 4">1276495.2</strain>
    </source>
</reference>
<dbReference type="Proteomes" id="UP000093925">
    <property type="component" value="Unassembled WGS sequence"/>
</dbReference>
<dbReference type="InterPro" id="IPR029058">
    <property type="entry name" value="AB_hydrolase_fold"/>
</dbReference>
<dbReference type="Gene3D" id="1.10.287.850">
    <property type="entry name" value="HP0062-like domain"/>
    <property type="match status" value="1"/>
</dbReference>
<dbReference type="InterPro" id="IPR000084">
    <property type="entry name" value="PE-PGRS_N"/>
</dbReference>
<organism evidence="3 4">
    <name type="scientific">Mycobacterium asiaticum</name>
    <dbReference type="NCBI Taxonomy" id="1790"/>
    <lineage>
        <taxon>Bacteria</taxon>
        <taxon>Bacillati</taxon>
        <taxon>Actinomycetota</taxon>
        <taxon>Actinomycetes</taxon>
        <taxon>Mycobacteriales</taxon>
        <taxon>Mycobacteriaceae</taxon>
        <taxon>Mycobacterium</taxon>
    </lineage>
</organism>
<dbReference type="SUPFAM" id="SSF53474">
    <property type="entry name" value="alpha/beta-Hydrolases"/>
    <property type="match status" value="1"/>
</dbReference>
<protein>
    <submittedName>
        <fullName evidence="3">PE family protein</fullName>
    </submittedName>
</protein>
<dbReference type="AlphaFoldDB" id="A0A1A3KN23"/>
<dbReference type="InterPro" id="IPR038332">
    <property type="entry name" value="PPE_sf"/>
</dbReference>
<comment type="caution">
    <text evidence="3">The sequence shown here is derived from an EMBL/GenBank/DDBJ whole genome shotgun (WGS) entry which is preliminary data.</text>
</comment>
<dbReference type="RefSeq" id="WP_065139772.1">
    <property type="nucleotide sequence ID" value="NZ_LZLM01000059.1"/>
</dbReference>
<feature type="domain" description="PE" evidence="1">
    <location>
        <begin position="4"/>
        <end position="93"/>
    </location>
</feature>
<dbReference type="InterPro" id="IPR013228">
    <property type="entry name" value="PE-PPE_C"/>
</dbReference>
<feature type="domain" description="PE-PPE" evidence="2">
    <location>
        <begin position="158"/>
        <end position="384"/>
    </location>
</feature>
<evidence type="ECO:0000259" key="1">
    <source>
        <dbReference type="Pfam" id="PF00934"/>
    </source>
</evidence>
<dbReference type="Pfam" id="PF00934">
    <property type="entry name" value="PE"/>
    <property type="match status" value="1"/>
</dbReference>
<proteinExistence type="predicted"/>
<name>A0A1A3KN23_MYCAS</name>
<sequence>MTQLLVDPQIITTVAADIDSIGSTIRAASAAAAAPTSGLLAAAADEVSAAIANLFGAHGQQFQAMVGQVEAYAGRFQQSLAAAANAYVQTENAAAAALTGALGVAAAPAALPPALPFTNPPFPALDTSVFIGPTGVPIPPPAYATLANELYVHATGLQQILYTPEELYPITGVKSLTLNQSVSEGLTILGNYVQSQLAIPGNSVTVFGYSQSAIISSLYMQQLAAAGFPIAPADLNFILVGNEMNPNGGMLARFPNLTLPTLGLDFYGATPSNTPYNVAIYTQEYDGFASFPRYPINFISDLNAVFGIATVHTKYLNLTPAQVDSAIQLPTSPGYYENGGKTYYYMIPTEELPLLTPLRAIPVIGNPLAALIEPNLEVIVNLGYGDPNLGYSTGYADVHTPFGLFPEVSPATLVDAFARGTQQGITDFHTELQALAAQPPQFPTFTPPQPMDILAKLSQLPSPEKVVNTAATVISTDYAVLLPAADTVMAFATTLPLYDSQLFVEQLAQGNLVNAIGYPIAADVGLATIAGIVQFLVISKAISQNISDIRALIP</sequence>
<evidence type="ECO:0000313" key="3">
    <source>
        <dbReference type="EMBL" id="OBJ86430.1"/>
    </source>
</evidence>